<dbReference type="PANTHER" id="PTHR34322">
    <property type="entry name" value="TRANSPOSASE, Y1_TNP DOMAIN-CONTAINING"/>
    <property type="match status" value="1"/>
</dbReference>
<organism evidence="2 3">
    <name type="scientific">Sporomusa termitida</name>
    <dbReference type="NCBI Taxonomy" id="2377"/>
    <lineage>
        <taxon>Bacteria</taxon>
        <taxon>Bacillati</taxon>
        <taxon>Bacillota</taxon>
        <taxon>Negativicutes</taxon>
        <taxon>Selenomonadales</taxon>
        <taxon>Sporomusaceae</taxon>
        <taxon>Sporomusa</taxon>
    </lineage>
</organism>
<protein>
    <submittedName>
        <fullName evidence="2">Transposase IS200 like protein</fullName>
    </submittedName>
</protein>
<keyword evidence="3" id="KW-1185">Reference proteome</keyword>
<dbReference type="InterPro" id="IPR036515">
    <property type="entry name" value="Transposase_17_sf"/>
</dbReference>
<dbReference type="SUPFAM" id="SSF143422">
    <property type="entry name" value="Transposase IS200-like"/>
    <property type="match status" value="1"/>
</dbReference>
<evidence type="ECO:0000313" key="3">
    <source>
        <dbReference type="Proteomes" id="UP000320776"/>
    </source>
</evidence>
<dbReference type="KEGG" id="sted:SPTER_36280"/>
<dbReference type="Proteomes" id="UP000320776">
    <property type="component" value="Chromosome"/>
</dbReference>
<dbReference type="Pfam" id="PF01797">
    <property type="entry name" value="Y1_Tnp"/>
    <property type="match status" value="1"/>
</dbReference>
<feature type="domain" description="Transposase IS200-like" evidence="1">
    <location>
        <begin position="10"/>
        <end position="123"/>
    </location>
</feature>
<sequence length="257" mass="30055">MVRCARKKSVTGIYHVMLRGINRQAIFFEEEDNCRFIETLNRARANGGYTIYGYCLMGNHVHLLLHEQKEEIAVIMKRIGTSYARWYNEKYDRVGHVFQSRFKSEPVETEAYLLTVLRYIHNNPLKAKLAVRTEDYKWSSCQAYYREQDFYDGLTNTGFVLAILNSNREAAIKQFADFMQQENADQFMDFTVKQHKNDADLVQEIMKLLNGQPVSALRSLSRDNRNNLIRLIKEIEGVTQRQIARVTGIHQSVIFKI</sequence>
<dbReference type="PANTHER" id="PTHR34322:SF2">
    <property type="entry name" value="TRANSPOSASE IS200-LIKE DOMAIN-CONTAINING PROTEIN"/>
    <property type="match status" value="1"/>
</dbReference>
<dbReference type="GO" id="GO:0003677">
    <property type="term" value="F:DNA binding"/>
    <property type="evidence" value="ECO:0007669"/>
    <property type="project" value="InterPro"/>
</dbReference>
<dbReference type="InterPro" id="IPR002686">
    <property type="entry name" value="Transposase_17"/>
</dbReference>
<evidence type="ECO:0000313" key="2">
    <source>
        <dbReference type="EMBL" id="QDR82206.1"/>
    </source>
</evidence>
<dbReference type="AlphaFoldDB" id="A0A517DY93"/>
<evidence type="ECO:0000259" key="1">
    <source>
        <dbReference type="SMART" id="SM01321"/>
    </source>
</evidence>
<dbReference type="SMART" id="SM01321">
    <property type="entry name" value="Y1_Tnp"/>
    <property type="match status" value="1"/>
</dbReference>
<dbReference type="GO" id="GO:0006313">
    <property type="term" value="P:DNA transposition"/>
    <property type="evidence" value="ECO:0007669"/>
    <property type="project" value="InterPro"/>
</dbReference>
<reference evidence="2 3" key="1">
    <citation type="submission" date="2019-02" db="EMBL/GenBank/DDBJ databases">
        <title>Closed genome of Sporomusa termitida DSM 4440.</title>
        <authorList>
            <person name="Poehlein A."/>
            <person name="Daniel R."/>
        </authorList>
    </citation>
    <scope>NUCLEOTIDE SEQUENCE [LARGE SCALE GENOMIC DNA]</scope>
    <source>
        <strain evidence="2 3">DSM 4440</strain>
    </source>
</reference>
<dbReference type="Gene3D" id="3.30.70.1290">
    <property type="entry name" value="Transposase IS200-like"/>
    <property type="match status" value="1"/>
</dbReference>
<gene>
    <name evidence="2" type="ORF">SPTER_36280</name>
</gene>
<dbReference type="OrthoDB" id="9788881at2"/>
<dbReference type="RefSeq" id="WP_144351618.1">
    <property type="nucleotide sequence ID" value="NZ_CP036259.1"/>
</dbReference>
<accession>A0A517DY93</accession>
<dbReference type="EMBL" id="CP036259">
    <property type="protein sequence ID" value="QDR82206.1"/>
    <property type="molecule type" value="Genomic_DNA"/>
</dbReference>
<proteinExistence type="predicted"/>
<name>A0A517DY93_9FIRM</name>
<dbReference type="GO" id="GO:0004803">
    <property type="term" value="F:transposase activity"/>
    <property type="evidence" value="ECO:0007669"/>
    <property type="project" value="InterPro"/>
</dbReference>